<keyword evidence="3" id="KW-1185">Reference proteome</keyword>
<feature type="transmembrane region" description="Helical" evidence="1">
    <location>
        <begin position="465"/>
        <end position="484"/>
    </location>
</feature>
<proteinExistence type="predicted"/>
<keyword evidence="1" id="KW-1133">Transmembrane helix</keyword>
<sequence>MPSLRIARYVIWLSMLAAIATNVVSGGIPPGYEYAALAILIVTGFAMTRLESRKAAAEQTLDDWADRLATAVKKQWAREAELRRLAAPPLLPVRWQLSTRRVAKRLKSVVGTQGWERFAPLPGLPPATQETLTTGGGLTELHAVYGGLASGRLILTGNAAAGKTSTAVLLLREALRYRESVGVGPEQRRRIPVPVMLDLSDWNPNDEDPTQWIAGRLARQYTIFRGRSGRTRAEDLLRDGRLAVLLDGLDEVKKSLRPVILSALRSANFRIVLISRSYETSTTLQKAPQGSTAVIEIKDVDPSDAVTYLLHDRPEPVPAAWAAVVANLDGEPAGTLATALSNPLFVSLVNEVYDDPDDGRRVDELLDRDRFPTPLAIQRHLLDQVTHSAYGHRPRQPPPRYSVQTAERTLRLLAERLDRQEDKSLEWWTLPSWVAFRRTALVAGIAAGVLQASAAFFLLKYAMEPGWVVFNAIASGLAACLYLSSMITKSGEHGAVASAGWRDIFPLRAIPVGLAVWSASGPLAVAVTRAGVLGVDPPPPWVLYSGALALTFGAILITGRGYEMVSGTIIGLGSGSSFAPLREGNGPAEIESRSLGPRDVWRHHIGLRLVLGIMVGLAVGLITGASAGWVGGVRAGLGTGACFALLTALMAALARNVGVVTAYAMVELALTRGTPLRLMAFLEDARRRNILRAVGPVYQFRHHLLLEHFARAGRGTSKSGRFEVSAVPPSSAGRGSV</sequence>
<dbReference type="Gene3D" id="3.40.50.300">
    <property type="entry name" value="P-loop containing nucleotide triphosphate hydrolases"/>
    <property type="match status" value="1"/>
</dbReference>
<feature type="transmembrane region" description="Helical" evidence="1">
    <location>
        <begin position="605"/>
        <end position="629"/>
    </location>
</feature>
<feature type="transmembrane region" description="Helical" evidence="1">
    <location>
        <begin position="541"/>
        <end position="559"/>
    </location>
</feature>
<dbReference type="Proteomes" id="UP000638560">
    <property type="component" value="Unassembled WGS sequence"/>
</dbReference>
<evidence type="ECO:0000313" key="3">
    <source>
        <dbReference type="Proteomes" id="UP000638560"/>
    </source>
</evidence>
<dbReference type="InterPro" id="IPR027417">
    <property type="entry name" value="P-loop_NTPase"/>
</dbReference>
<feature type="transmembrane region" description="Helical" evidence="1">
    <location>
        <begin position="9"/>
        <end position="28"/>
    </location>
</feature>
<feature type="transmembrane region" description="Helical" evidence="1">
    <location>
        <begin position="635"/>
        <end position="654"/>
    </location>
</feature>
<protein>
    <recommendedName>
        <fullName evidence="4">NACHT domain-containing protein</fullName>
    </recommendedName>
</protein>
<evidence type="ECO:0000313" key="2">
    <source>
        <dbReference type="EMBL" id="MBF9127681.1"/>
    </source>
</evidence>
<evidence type="ECO:0008006" key="4">
    <source>
        <dbReference type="Google" id="ProtNLM"/>
    </source>
</evidence>
<comment type="caution">
    <text evidence="2">The sequence shown here is derived from an EMBL/GenBank/DDBJ whole genome shotgun (WGS) entry which is preliminary data.</text>
</comment>
<reference evidence="2 3" key="1">
    <citation type="submission" date="2020-11" db="EMBL/GenBank/DDBJ databases">
        <title>A novel isolate from a Black sea contaminated sediment with potential to produce alkanes: Plantactinospora alkalitolerans sp. nov.</title>
        <authorList>
            <person name="Carro L."/>
            <person name="Veyisoglu A."/>
            <person name="Guven K."/>
            <person name="Schumann P."/>
            <person name="Klenk H.-P."/>
            <person name="Sahin N."/>
        </authorList>
    </citation>
    <scope>NUCLEOTIDE SEQUENCE [LARGE SCALE GENOMIC DNA]</scope>
    <source>
        <strain evidence="2 3">S1510</strain>
    </source>
</reference>
<keyword evidence="1" id="KW-0472">Membrane</keyword>
<organism evidence="2 3">
    <name type="scientific">Plantactinospora alkalitolerans</name>
    <dbReference type="NCBI Taxonomy" id="2789879"/>
    <lineage>
        <taxon>Bacteria</taxon>
        <taxon>Bacillati</taxon>
        <taxon>Actinomycetota</taxon>
        <taxon>Actinomycetes</taxon>
        <taxon>Micromonosporales</taxon>
        <taxon>Micromonosporaceae</taxon>
        <taxon>Plantactinospora</taxon>
    </lineage>
</organism>
<feature type="transmembrane region" description="Helical" evidence="1">
    <location>
        <begin position="440"/>
        <end position="459"/>
    </location>
</feature>
<keyword evidence="1" id="KW-0812">Transmembrane</keyword>
<gene>
    <name evidence="2" type="ORF">I0C86_01525</name>
</gene>
<dbReference type="EMBL" id="JADPUN010000036">
    <property type="protein sequence ID" value="MBF9127681.1"/>
    <property type="molecule type" value="Genomic_DNA"/>
</dbReference>
<accession>A0ABS0GNK3</accession>
<name>A0ABS0GNK3_9ACTN</name>
<dbReference type="RefSeq" id="WP_196199359.1">
    <property type="nucleotide sequence ID" value="NZ_JADPUN010000036.1"/>
</dbReference>
<evidence type="ECO:0000256" key="1">
    <source>
        <dbReference type="SAM" id="Phobius"/>
    </source>
</evidence>